<dbReference type="STRING" id="8005.ENSEEEP00000007957"/>
<dbReference type="PANTHER" id="PTHR10338:SF115">
    <property type="entry name" value="INTER-ALPHA-TRYPSIN INHIBITOR HEAVY CHAIN H3"/>
    <property type="match status" value="1"/>
</dbReference>
<dbReference type="Pfam" id="PF06668">
    <property type="entry name" value="ITI_HC_C"/>
    <property type="match status" value="1"/>
</dbReference>
<dbReference type="OMA" id="LFWSESA"/>
<protein>
    <recommendedName>
        <fullName evidence="1">Inter-alpha-trypsin inhibitor heavy chain C-terminal domain-containing protein</fullName>
    </recommendedName>
</protein>
<dbReference type="Proteomes" id="UP000314983">
    <property type="component" value="Chromosome 20"/>
</dbReference>
<keyword evidence="3" id="KW-1185">Reference proteome</keyword>
<name>A0A4W4E7Y3_ELEEL</name>
<feature type="domain" description="Inter-alpha-trypsin inhibitor heavy chain C-terminal" evidence="1">
    <location>
        <begin position="2"/>
        <end position="118"/>
    </location>
</feature>
<organism evidence="2 3">
    <name type="scientific">Electrophorus electricus</name>
    <name type="common">Electric eel</name>
    <name type="synonym">Gymnotus electricus</name>
    <dbReference type="NCBI Taxonomy" id="8005"/>
    <lineage>
        <taxon>Eukaryota</taxon>
        <taxon>Metazoa</taxon>
        <taxon>Chordata</taxon>
        <taxon>Craniata</taxon>
        <taxon>Vertebrata</taxon>
        <taxon>Euteleostomi</taxon>
        <taxon>Actinopterygii</taxon>
        <taxon>Neopterygii</taxon>
        <taxon>Teleostei</taxon>
        <taxon>Ostariophysi</taxon>
        <taxon>Gymnotiformes</taxon>
        <taxon>Gymnotoidei</taxon>
        <taxon>Gymnotidae</taxon>
        <taxon>Electrophorus</taxon>
    </lineage>
</organism>
<reference evidence="3" key="1">
    <citation type="journal article" date="2014" name="Science">
        <title>Nonhuman genetics. Genomic basis for the convergent evolution of electric organs.</title>
        <authorList>
            <person name="Gallant J.R."/>
            <person name="Traeger L.L."/>
            <person name="Volkening J.D."/>
            <person name="Moffett H."/>
            <person name="Chen P.H."/>
            <person name="Novina C.D."/>
            <person name="Phillips G.N.Jr."/>
            <person name="Anand R."/>
            <person name="Wells G.B."/>
            <person name="Pinch M."/>
            <person name="Guth R."/>
            <person name="Unguez G.A."/>
            <person name="Albert J.S."/>
            <person name="Zakon H.H."/>
            <person name="Samanta M.P."/>
            <person name="Sussman M.R."/>
        </authorList>
    </citation>
    <scope>NUCLEOTIDE SEQUENCE [LARGE SCALE GENOMIC DNA]</scope>
</reference>
<reference evidence="2" key="4">
    <citation type="submission" date="2025-08" db="UniProtKB">
        <authorList>
            <consortium name="Ensembl"/>
        </authorList>
    </citation>
    <scope>IDENTIFICATION</scope>
</reference>
<dbReference type="GeneTree" id="ENSGT00940000154554"/>
<reference evidence="3" key="2">
    <citation type="journal article" date="2017" name="Sci. Adv.">
        <title>A tail of two voltages: Proteomic comparison of the three electric organs of the electric eel.</title>
        <authorList>
            <person name="Traeger L.L."/>
            <person name="Sabat G."/>
            <person name="Barrett-Wilt G.A."/>
            <person name="Wells G.B."/>
            <person name="Sussman M.R."/>
        </authorList>
    </citation>
    <scope>NUCLEOTIDE SEQUENCE [LARGE SCALE GENOMIC DNA]</scope>
</reference>
<dbReference type="InterPro" id="IPR050934">
    <property type="entry name" value="ITIH"/>
</dbReference>
<proteinExistence type="predicted"/>
<dbReference type="Ensembl" id="ENSEEET00000008063.2">
    <property type="protein sequence ID" value="ENSEEEP00000007957.2"/>
    <property type="gene ID" value="ENSEEEG00000004152.2"/>
</dbReference>
<reference evidence="2" key="5">
    <citation type="submission" date="2025-09" db="UniProtKB">
        <authorList>
            <consortium name="Ensembl"/>
        </authorList>
    </citation>
    <scope>IDENTIFICATION</scope>
</reference>
<accession>A0A4W4E7Y3</accession>
<evidence type="ECO:0000313" key="3">
    <source>
        <dbReference type="Proteomes" id="UP000314983"/>
    </source>
</evidence>
<sequence length="140" mass="16052">MALQVTKDRSLTVSLRNSVKFVIILHKVWKKHPYHQDYLGFYSLDSHSFSQSVHGLLGQFYNGVEIMVSGMFPGKDANKLDTLMFVKGHILVVTRGWQKDFRQDVKNGENMLCWFIHNNSTGLIDGVHTDYIVSGLFKTM</sequence>
<dbReference type="GO" id="GO:0004867">
    <property type="term" value="F:serine-type endopeptidase inhibitor activity"/>
    <property type="evidence" value="ECO:0007669"/>
    <property type="project" value="InterPro"/>
</dbReference>
<dbReference type="InterPro" id="IPR010600">
    <property type="entry name" value="ITI_HC_C"/>
</dbReference>
<dbReference type="AlphaFoldDB" id="A0A4W4E7Y3"/>
<dbReference type="GO" id="GO:0030212">
    <property type="term" value="P:hyaluronan metabolic process"/>
    <property type="evidence" value="ECO:0007669"/>
    <property type="project" value="InterPro"/>
</dbReference>
<reference evidence="2" key="3">
    <citation type="submission" date="2020-05" db="EMBL/GenBank/DDBJ databases">
        <title>Electrophorus electricus (electric eel) genome, fEleEle1, primary haplotype.</title>
        <authorList>
            <person name="Myers G."/>
            <person name="Meyer A."/>
            <person name="Fedrigo O."/>
            <person name="Formenti G."/>
            <person name="Rhie A."/>
            <person name="Tracey A."/>
            <person name="Sims Y."/>
            <person name="Jarvis E.D."/>
        </authorList>
    </citation>
    <scope>NUCLEOTIDE SEQUENCE [LARGE SCALE GENOMIC DNA]</scope>
</reference>
<evidence type="ECO:0000259" key="1">
    <source>
        <dbReference type="Pfam" id="PF06668"/>
    </source>
</evidence>
<dbReference type="PANTHER" id="PTHR10338">
    <property type="entry name" value="INTER-ALPHA-TRYPSIN INHIBITOR HEAVY CHAIN FAMILY MEMBER"/>
    <property type="match status" value="1"/>
</dbReference>
<evidence type="ECO:0000313" key="2">
    <source>
        <dbReference type="Ensembl" id="ENSEEEP00000007957.2"/>
    </source>
</evidence>